<dbReference type="EC" id="3.5.1.2" evidence="10"/>
<evidence type="ECO:0000313" key="14">
    <source>
        <dbReference type="Proteomes" id="UP000480684"/>
    </source>
</evidence>
<dbReference type="InterPro" id="IPR010139">
    <property type="entry name" value="Imidazole-glycPsynth_HisH"/>
</dbReference>
<comment type="subunit">
    <text evidence="2 10">Heterodimer of HisH and HisF.</text>
</comment>
<evidence type="ECO:0000256" key="8">
    <source>
        <dbReference type="ARBA" id="ARBA00047838"/>
    </source>
</evidence>
<name>A0A7C9UWI3_9PROT</name>
<dbReference type="EMBL" id="JAAIYP010000042">
    <property type="protein sequence ID" value="NFV81606.1"/>
    <property type="molecule type" value="Genomic_DNA"/>
</dbReference>
<keyword evidence="6 10" id="KW-0368">Histidine biosynthesis</keyword>
<evidence type="ECO:0000256" key="4">
    <source>
        <dbReference type="ARBA" id="ARBA00022801"/>
    </source>
</evidence>
<evidence type="ECO:0000256" key="10">
    <source>
        <dbReference type="HAMAP-Rule" id="MF_00278"/>
    </source>
</evidence>
<keyword evidence="5 10" id="KW-0315">Glutamine amidotransferase</keyword>
<dbReference type="AlphaFoldDB" id="A0A7C9UWI3"/>
<evidence type="ECO:0000256" key="5">
    <source>
        <dbReference type="ARBA" id="ARBA00022962"/>
    </source>
</evidence>
<evidence type="ECO:0000256" key="3">
    <source>
        <dbReference type="ARBA" id="ARBA00022605"/>
    </source>
</evidence>
<organism evidence="13 14">
    <name type="scientific">Magnetospirillum aberrantis SpK</name>
    <dbReference type="NCBI Taxonomy" id="908842"/>
    <lineage>
        <taxon>Bacteria</taxon>
        <taxon>Pseudomonadati</taxon>
        <taxon>Pseudomonadota</taxon>
        <taxon>Alphaproteobacteria</taxon>
        <taxon>Rhodospirillales</taxon>
        <taxon>Rhodospirillaceae</taxon>
        <taxon>Magnetospirillum</taxon>
    </lineage>
</organism>
<evidence type="ECO:0000256" key="11">
    <source>
        <dbReference type="SAM" id="MobiDB-lite"/>
    </source>
</evidence>
<keyword evidence="7 10" id="KW-0456">Lyase</keyword>
<sequence length="263" mass="28084">MPVRREQPPHGRGLLQGPGPRLASGGRDRPAQGRCRALHQGRAGGVAVSERVVIVDYGSGNLRSAAKAFERVVAEEGLDAQVVVSSDAETVRGADRVVLPGVGAFADCHAGLGALPGMVEAMAEQVLERGRPFMGICVGMQLMATVGREHGTHQGLGWIKGEVLPITPSDPALKVPHMGWNELAFVPGSHPLLADLPDNPHAYFVHSYRYAVTDPKHQLARVDYGGPICAAIGRDNLVGTQFHPEKSQVTGLRVIANFLKWKP</sequence>
<dbReference type="InterPro" id="IPR017926">
    <property type="entry name" value="GATASE"/>
</dbReference>
<feature type="region of interest" description="Disordered" evidence="11">
    <location>
        <begin position="1"/>
        <end position="32"/>
    </location>
</feature>
<dbReference type="Proteomes" id="UP000480684">
    <property type="component" value="Unassembled WGS sequence"/>
</dbReference>
<dbReference type="HAMAP" id="MF_00278">
    <property type="entry name" value="HisH"/>
    <property type="match status" value="1"/>
</dbReference>
<dbReference type="UniPathway" id="UPA00031">
    <property type="reaction ID" value="UER00010"/>
</dbReference>
<dbReference type="GO" id="GO:0005737">
    <property type="term" value="C:cytoplasm"/>
    <property type="evidence" value="ECO:0007669"/>
    <property type="project" value="UniProtKB-SubCell"/>
</dbReference>
<dbReference type="EC" id="4.3.2.10" evidence="10"/>
<feature type="domain" description="Glutamine amidotransferase" evidence="12">
    <location>
        <begin position="64"/>
        <end position="259"/>
    </location>
</feature>
<evidence type="ECO:0000256" key="7">
    <source>
        <dbReference type="ARBA" id="ARBA00023239"/>
    </source>
</evidence>
<accession>A0A7C9UWI3</accession>
<reference evidence="13 14" key="1">
    <citation type="submission" date="2020-02" db="EMBL/GenBank/DDBJ databases">
        <authorList>
            <person name="Dziuba M."/>
            <person name="Kuznetsov B."/>
            <person name="Mardanov A."/>
            <person name="Ravin N."/>
            <person name="Grouzdev D."/>
        </authorList>
    </citation>
    <scope>NUCLEOTIDE SEQUENCE [LARGE SCALE GENOMIC DNA]</scope>
    <source>
        <strain evidence="13 14">SpK</strain>
    </source>
</reference>
<dbReference type="PANTHER" id="PTHR42701:SF1">
    <property type="entry name" value="IMIDAZOLE GLYCEROL PHOSPHATE SYNTHASE SUBUNIT HISH"/>
    <property type="match status" value="1"/>
</dbReference>
<comment type="catalytic activity">
    <reaction evidence="9 10">
        <text>L-glutamine + H2O = L-glutamate + NH4(+)</text>
        <dbReference type="Rhea" id="RHEA:15889"/>
        <dbReference type="ChEBI" id="CHEBI:15377"/>
        <dbReference type="ChEBI" id="CHEBI:28938"/>
        <dbReference type="ChEBI" id="CHEBI:29985"/>
        <dbReference type="ChEBI" id="CHEBI:58359"/>
        <dbReference type="EC" id="3.5.1.2"/>
    </reaction>
</comment>
<dbReference type="GO" id="GO:0000105">
    <property type="term" value="P:L-histidine biosynthetic process"/>
    <property type="evidence" value="ECO:0007669"/>
    <property type="project" value="UniProtKB-UniRule"/>
</dbReference>
<keyword evidence="3 10" id="KW-0028">Amino-acid biosynthesis</keyword>
<dbReference type="NCBIfam" id="TIGR01855">
    <property type="entry name" value="IMP_synth_hisH"/>
    <property type="match status" value="1"/>
</dbReference>
<proteinExistence type="inferred from homology"/>
<evidence type="ECO:0000259" key="12">
    <source>
        <dbReference type="Pfam" id="PF00117"/>
    </source>
</evidence>
<feature type="active site" evidence="10">
    <location>
        <position position="245"/>
    </location>
</feature>
<dbReference type="InterPro" id="IPR029062">
    <property type="entry name" value="Class_I_gatase-like"/>
</dbReference>
<dbReference type="Gene3D" id="3.40.50.880">
    <property type="match status" value="1"/>
</dbReference>
<evidence type="ECO:0000256" key="2">
    <source>
        <dbReference type="ARBA" id="ARBA00011152"/>
    </source>
</evidence>
<comment type="catalytic activity">
    <reaction evidence="8 10">
        <text>5-[(5-phospho-1-deoxy-D-ribulos-1-ylimino)methylamino]-1-(5-phospho-beta-D-ribosyl)imidazole-4-carboxamide + L-glutamine = D-erythro-1-(imidazol-4-yl)glycerol 3-phosphate + 5-amino-1-(5-phospho-beta-D-ribosyl)imidazole-4-carboxamide + L-glutamate + H(+)</text>
        <dbReference type="Rhea" id="RHEA:24793"/>
        <dbReference type="ChEBI" id="CHEBI:15378"/>
        <dbReference type="ChEBI" id="CHEBI:29985"/>
        <dbReference type="ChEBI" id="CHEBI:58278"/>
        <dbReference type="ChEBI" id="CHEBI:58359"/>
        <dbReference type="ChEBI" id="CHEBI:58475"/>
        <dbReference type="ChEBI" id="CHEBI:58525"/>
        <dbReference type="EC" id="4.3.2.10"/>
    </reaction>
</comment>
<gene>
    <name evidence="10 13" type="primary">hisH</name>
    <name evidence="13" type="ORF">G4223_15965</name>
</gene>
<keyword evidence="4 10" id="KW-0378">Hydrolase</keyword>
<dbReference type="GO" id="GO:0016829">
    <property type="term" value="F:lyase activity"/>
    <property type="evidence" value="ECO:0007669"/>
    <property type="project" value="UniProtKB-KW"/>
</dbReference>
<dbReference type="PANTHER" id="PTHR42701">
    <property type="entry name" value="IMIDAZOLE GLYCEROL PHOSPHATE SYNTHASE SUBUNIT HISH"/>
    <property type="match status" value="1"/>
</dbReference>
<evidence type="ECO:0000256" key="9">
    <source>
        <dbReference type="ARBA" id="ARBA00049534"/>
    </source>
</evidence>
<comment type="caution">
    <text evidence="13">The sequence shown here is derived from an EMBL/GenBank/DDBJ whole genome shotgun (WGS) entry which is preliminary data.</text>
</comment>
<comment type="pathway">
    <text evidence="1 10">Amino-acid biosynthesis; L-histidine biosynthesis; L-histidine from 5-phospho-alpha-D-ribose 1-diphosphate: step 5/9.</text>
</comment>
<dbReference type="PROSITE" id="PS51273">
    <property type="entry name" value="GATASE_TYPE_1"/>
    <property type="match status" value="1"/>
</dbReference>
<comment type="function">
    <text evidence="10">IGPS catalyzes the conversion of PRFAR and glutamine to IGP, AICAR and glutamate. The HisH subunit catalyzes the hydrolysis of glutamine to glutamate and ammonia as part of the synthesis of IGP and AICAR. The resulting ammonia molecule is channeled to the active site of HisF.</text>
</comment>
<feature type="active site" description="Nucleophile" evidence="10">
    <location>
        <position position="137"/>
    </location>
</feature>
<comment type="subcellular location">
    <subcellularLocation>
        <location evidence="10">Cytoplasm</location>
    </subcellularLocation>
</comment>
<dbReference type="GO" id="GO:0000107">
    <property type="term" value="F:imidazoleglycerol-phosphate synthase activity"/>
    <property type="evidence" value="ECO:0007669"/>
    <property type="project" value="UniProtKB-UniRule"/>
</dbReference>
<feature type="active site" evidence="10">
    <location>
        <position position="243"/>
    </location>
</feature>
<protein>
    <recommendedName>
        <fullName evidence="10">Imidazole glycerol phosphate synthase subunit HisH</fullName>
        <ecNumber evidence="10">4.3.2.10</ecNumber>
    </recommendedName>
    <alternativeName>
        <fullName evidence="10">IGP synthase glutaminase subunit</fullName>
        <ecNumber evidence="10">3.5.1.2</ecNumber>
    </alternativeName>
    <alternativeName>
        <fullName evidence="10">IGP synthase subunit HisH</fullName>
    </alternativeName>
    <alternativeName>
        <fullName evidence="10">ImGP synthase subunit HisH</fullName>
        <shortName evidence="10">IGPS subunit HisH</shortName>
    </alternativeName>
</protein>
<keyword evidence="14" id="KW-1185">Reference proteome</keyword>
<keyword evidence="10" id="KW-0963">Cytoplasm</keyword>
<dbReference type="SUPFAM" id="SSF52317">
    <property type="entry name" value="Class I glutamine amidotransferase-like"/>
    <property type="match status" value="1"/>
</dbReference>
<evidence type="ECO:0000256" key="6">
    <source>
        <dbReference type="ARBA" id="ARBA00023102"/>
    </source>
</evidence>
<dbReference type="GO" id="GO:0004359">
    <property type="term" value="F:glutaminase activity"/>
    <property type="evidence" value="ECO:0007669"/>
    <property type="project" value="UniProtKB-EC"/>
</dbReference>
<dbReference type="Pfam" id="PF00117">
    <property type="entry name" value="GATase"/>
    <property type="match status" value="1"/>
</dbReference>
<feature type="compositionally biased region" description="Low complexity" evidence="11">
    <location>
        <begin position="10"/>
        <end position="22"/>
    </location>
</feature>
<dbReference type="CDD" id="cd01748">
    <property type="entry name" value="GATase1_IGP_Synthase"/>
    <property type="match status" value="1"/>
</dbReference>
<evidence type="ECO:0000313" key="13">
    <source>
        <dbReference type="EMBL" id="NFV81606.1"/>
    </source>
</evidence>
<evidence type="ECO:0000256" key="1">
    <source>
        <dbReference type="ARBA" id="ARBA00005091"/>
    </source>
</evidence>